<evidence type="ECO:0000256" key="1">
    <source>
        <dbReference type="SAM" id="MobiDB-lite"/>
    </source>
</evidence>
<keyword evidence="3" id="KW-1185">Reference proteome</keyword>
<feature type="compositionally biased region" description="Low complexity" evidence="1">
    <location>
        <begin position="136"/>
        <end position="153"/>
    </location>
</feature>
<dbReference type="AlphaFoldDB" id="A0A9D3WNI8"/>
<organism evidence="2 3">
    <name type="scientific">Mauremys mutica</name>
    <name type="common">yellowpond turtle</name>
    <dbReference type="NCBI Taxonomy" id="74926"/>
    <lineage>
        <taxon>Eukaryota</taxon>
        <taxon>Metazoa</taxon>
        <taxon>Chordata</taxon>
        <taxon>Craniata</taxon>
        <taxon>Vertebrata</taxon>
        <taxon>Euteleostomi</taxon>
        <taxon>Archelosauria</taxon>
        <taxon>Testudinata</taxon>
        <taxon>Testudines</taxon>
        <taxon>Cryptodira</taxon>
        <taxon>Durocryptodira</taxon>
        <taxon>Testudinoidea</taxon>
        <taxon>Geoemydidae</taxon>
        <taxon>Geoemydinae</taxon>
        <taxon>Mauremys</taxon>
    </lineage>
</organism>
<comment type="caution">
    <text evidence="2">The sequence shown here is derived from an EMBL/GenBank/DDBJ whole genome shotgun (WGS) entry which is preliminary data.</text>
</comment>
<evidence type="ECO:0000313" key="2">
    <source>
        <dbReference type="EMBL" id="KAH1164841.1"/>
    </source>
</evidence>
<reference evidence="2" key="1">
    <citation type="submission" date="2021-09" db="EMBL/GenBank/DDBJ databases">
        <title>The genome of Mauremys mutica provides insights into the evolution of semi-aquatic lifestyle.</title>
        <authorList>
            <person name="Gong S."/>
            <person name="Gao Y."/>
        </authorList>
    </citation>
    <scope>NUCLEOTIDE SEQUENCE</scope>
    <source>
        <strain evidence="2">MM-2020</strain>
        <tissue evidence="2">Muscle</tissue>
    </source>
</reference>
<name>A0A9D3WNI8_9SAUR</name>
<sequence>MLRRKPGQVALEPVGSSVCLAQEESGPSVPAGGEETSGQAKRRSSLSFWRKRKPPAPLAGPEAPSGPKWRWPRVMLCRDPGEGGSQARWLCGFLSRKQRRQEPSPRAQQEPSTSLATEEPPASPEQELGGSGMGTSRFAYSRGASSSSVGSDSPEAEGSLCAETPSAQQQWAEEEEEEWVEEEEEEKEEEDVSPEQDTIRVIQQHLQGRAELVEDRAQQLGFLHVVPRLCCLAQQQELDSLEPQVSKAALVESIAVNGTPCLAPGARDPEMGGKVGGARGGSRGQWFLGLRAGEQGRESV</sequence>
<proteinExistence type="predicted"/>
<gene>
    <name evidence="2" type="ORF">KIL84_012431</name>
</gene>
<feature type="compositionally biased region" description="Acidic residues" evidence="1">
    <location>
        <begin position="172"/>
        <end position="194"/>
    </location>
</feature>
<dbReference type="Proteomes" id="UP000827986">
    <property type="component" value="Unassembled WGS sequence"/>
</dbReference>
<dbReference type="EMBL" id="JAHDVG010000510">
    <property type="protein sequence ID" value="KAH1164841.1"/>
    <property type="molecule type" value="Genomic_DNA"/>
</dbReference>
<accession>A0A9D3WNI8</accession>
<evidence type="ECO:0000313" key="3">
    <source>
        <dbReference type="Proteomes" id="UP000827986"/>
    </source>
</evidence>
<protein>
    <submittedName>
        <fullName evidence="2">Uncharacterized protein</fullName>
    </submittedName>
</protein>
<feature type="compositionally biased region" description="Polar residues" evidence="1">
    <location>
        <begin position="106"/>
        <end position="116"/>
    </location>
</feature>
<feature type="region of interest" description="Disordered" evidence="1">
    <location>
        <begin position="1"/>
        <end position="197"/>
    </location>
</feature>
<feature type="compositionally biased region" description="Basic residues" evidence="1">
    <location>
        <begin position="40"/>
        <end position="54"/>
    </location>
</feature>